<name>A0A2S4W191_9BASI</name>
<reference evidence="2" key="1">
    <citation type="submission" date="2017-12" db="EMBL/GenBank/DDBJ databases">
        <title>Gene loss provides genomic basis for host adaptation in cereal stripe rust fungi.</title>
        <authorList>
            <person name="Xia C."/>
        </authorList>
    </citation>
    <scope>NUCLEOTIDE SEQUENCE [LARGE SCALE GENOMIC DNA]</scope>
    <source>
        <strain evidence="2">93-210</strain>
    </source>
</reference>
<keyword evidence="3" id="KW-1185">Reference proteome</keyword>
<proteinExistence type="predicted"/>
<dbReference type="AlphaFoldDB" id="A0A2S4W191"/>
<sequence>RKSAIMPARLFTQERDIILDPLKAHRGRMVKDKEEFERMTRASEIMLTAEEPSIRTYFCAKNVVTDYILNHPNDPRGYKELGKVHLYSCVPENIDLAEEAFQRVQSLSGNIHAEGWYLWSMCHRIRLFGYRSSKQWADGVLGSKTSDIAKRKKYLKLAEKGLKLALKHSNGSNIYRFALSDFYTSTNRLSKALSTLQSGISASQQTQVDAEIFQQLGRFGISCIIGLRQRGRQDTAKQVGMGSLQYYRQAIEIGGSDSEGWKSELANAEAIVDQLVEQASDLADFSTEPDFNPSGPISLERWLTTSSPVFTQHGEDHSSAGIIDLPRQSSSASSRASVENLTNFLDRIENQAQTYQDGSEDSLLENFGWPLAPSRQEAPRFMLTQAGTSVSRVLFKFSDHMGHCLAQLAHTFEYKLNPCCGDCDSVGPTSLYSSSTSCSMAEQKSADIPPPEPALYNLPDGSDIDEYGDGGDSRSPTCTCST</sequence>
<feature type="non-terminal residue" evidence="2">
    <location>
        <position position="1"/>
    </location>
</feature>
<dbReference type="Proteomes" id="UP000239156">
    <property type="component" value="Unassembled WGS sequence"/>
</dbReference>
<organism evidence="2 3">
    <name type="scientific">Puccinia striiformis</name>
    <dbReference type="NCBI Taxonomy" id="27350"/>
    <lineage>
        <taxon>Eukaryota</taxon>
        <taxon>Fungi</taxon>
        <taxon>Dikarya</taxon>
        <taxon>Basidiomycota</taxon>
        <taxon>Pucciniomycotina</taxon>
        <taxon>Pucciniomycetes</taxon>
        <taxon>Pucciniales</taxon>
        <taxon>Pucciniaceae</taxon>
        <taxon>Puccinia</taxon>
    </lineage>
</organism>
<dbReference type="Gene3D" id="1.25.40.10">
    <property type="entry name" value="Tetratricopeptide repeat domain"/>
    <property type="match status" value="1"/>
</dbReference>
<evidence type="ECO:0000256" key="1">
    <source>
        <dbReference type="SAM" id="MobiDB-lite"/>
    </source>
</evidence>
<gene>
    <name evidence="2" type="ORF">PSTT_02099</name>
</gene>
<dbReference type="EMBL" id="PKSL01000012">
    <property type="protein sequence ID" value="POW15536.1"/>
    <property type="molecule type" value="Genomic_DNA"/>
</dbReference>
<evidence type="ECO:0000313" key="2">
    <source>
        <dbReference type="EMBL" id="POW15536.1"/>
    </source>
</evidence>
<dbReference type="VEuPathDB" id="FungiDB:PSTT_02099"/>
<dbReference type="InterPro" id="IPR011990">
    <property type="entry name" value="TPR-like_helical_dom_sf"/>
</dbReference>
<evidence type="ECO:0000313" key="3">
    <source>
        <dbReference type="Proteomes" id="UP000239156"/>
    </source>
</evidence>
<protein>
    <submittedName>
        <fullName evidence="2">Uncharacterized protein</fullName>
    </submittedName>
</protein>
<dbReference type="VEuPathDB" id="FungiDB:PSHT_06543"/>
<feature type="region of interest" description="Disordered" evidence="1">
    <location>
        <begin position="442"/>
        <end position="482"/>
    </location>
</feature>
<accession>A0A2S4W191</accession>
<comment type="caution">
    <text evidence="2">The sequence shown here is derived from an EMBL/GenBank/DDBJ whole genome shotgun (WGS) entry which is preliminary data.</text>
</comment>